<dbReference type="PANTHER" id="PTHR36735">
    <property type="entry name" value="TRANSMEMBRANE PROTEIN"/>
    <property type="match status" value="1"/>
</dbReference>
<comment type="caution">
    <text evidence="3">The sequence shown here is derived from an EMBL/GenBank/DDBJ whole genome shotgun (WGS) entry which is preliminary data.</text>
</comment>
<keyword evidence="2" id="KW-1133">Transmembrane helix</keyword>
<dbReference type="AlphaFoldDB" id="A0AAP0IY29"/>
<dbReference type="Proteomes" id="UP001417504">
    <property type="component" value="Unassembled WGS sequence"/>
</dbReference>
<evidence type="ECO:0008006" key="5">
    <source>
        <dbReference type="Google" id="ProtNLM"/>
    </source>
</evidence>
<evidence type="ECO:0000256" key="2">
    <source>
        <dbReference type="SAM" id="Phobius"/>
    </source>
</evidence>
<evidence type="ECO:0000313" key="4">
    <source>
        <dbReference type="Proteomes" id="UP001417504"/>
    </source>
</evidence>
<evidence type="ECO:0000256" key="1">
    <source>
        <dbReference type="SAM" id="MobiDB-lite"/>
    </source>
</evidence>
<gene>
    <name evidence="3" type="ORF">Sjap_013536</name>
</gene>
<organism evidence="3 4">
    <name type="scientific">Stephania japonica</name>
    <dbReference type="NCBI Taxonomy" id="461633"/>
    <lineage>
        <taxon>Eukaryota</taxon>
        <taxon>Viridiplantae</taxon>
        <taxon>Streptophyta</taxon>
        <taxon>Embryophyta</taxon>
        <taxon>Tracheophyta</taxon>
        <taxon>Spermatophyta</taxon>
        <taxon>Magnoliopsida</taxon>
        <taxon>Ranunculales</taxon>
        <taxon>Menispermaceae</taxon>
        <taxon>Menispermoideae</taxon>
        <taxon>Cissampelideae</taxon>
        <taxon>Stephania</taxon>
    </lineage>
</organism>
<sequence length="166" mass="18055">MSALALTSSLPPLNPISITTAKPRNSLNLRFPSLNQTPNPTLSSSHSHGSRRINEIQRVSATTETGLSSEPPLETAQQMIQSNDSAASNFISILLLVAFAGLTILTIGVVYIGVSDFLEKREREKFEKEESEKKSKVKGKRGAVRAKNGPRGFGQKIDEDDDDNGF</sequence>
<keyword evidence="2" id="KW-0472">Membrane</keyword>
<feature type="transmembrane region" description="Helical" evidence="2">
    <location>
        <begin position="90"/>
        <end position="114"/>
    </location>
</feature>
<dbReference type="GO" id="GO:0009535">
    <property type="term" value="C:chloroplast thylakoid membrane"/>
    <property type="evidence" value="ECO:0007669"/>
    <property type="project" value="TreeGrafter"/>
</dbReference>
<feature type="compositionally biased region" description="Basic and acidic residues" evidence="1">
    <location>
        <begin position="123"/>
        <end position="134"/>
    </location>
</feature>
<feature type="compositionally biased region" description="Basic residues" evidence="1">
    <location>
        <begin position="135"/>
        <end position="144"/>
    </location>
</feature>
<keyword evidence="4" id="KW-1185">Reference proteome</keyword>
<feature type="region of interest" description="Disordered" evidence="1">
    <location>
        <begin position="123"/>
        <end position="166"/>
    </location>
</feature>
<dbReference type="PANTHER" id="PTHR36735:SF1">
    <property type="entry name" value="TRANSMEMBRANE PROTEIN"/>
    <property type="match status" value="1"/>
</dbReference>
<reference evidence="3 4" key="1">
    <citation type="submission" date="2024-01" db="EMBL/GenBank/DDBJ databases">
        <title>Genome assemblies of Stephania.</title>
        <authorList>
            <person name="Yang L."/>
        </authorList>
    </citation>
    <scope>NUCLEOTIDE SEQUENCE [LARGE SCALE GENOMIC DNA]</scope>
    <source>
        <strain evidence="3">QJT</strain>
        <tissue evidence="3">Leaf</tissue>
    </source>
</reference>
<proteinExistence type="predicted"/>
<keyword evidence="2" id="KW-0812">Transmembrane</keyword>
<evidence type="ECO:0000313" key="3">
    <source>
        <dbReference type="EMBL" id="KAK9123934.1"/>
    </source>
</evidence>
<protein>
    <recommendedName>
        <fullName evidence="5">Transmembrane protein</fullName>
    </recommendedName>
</protein>
<accession>A0AAP0IY29</accession>
<feature type="compositionally biased region" description="Polar residues" evidence="1">
    <location>
        <begin position="28"/>
        <end position="47"/>
    </location>
</feature>
<name>A0AAP0IY29_9MAGN</name>
<feature type="region of interest" description="Disordered" evidence="1">
    <location>
        <begin position="28"/>
        <end position="52"/>
    </location>
</feature>
<dbReference type="EMBL" id="JBBNAE010000005">
    <property type="protein sequence ID" value="KAK9123934.1"/>
    <property type="molecule type" value="Genomic_DNA"/>
</dbReference>